<feature type="transmembrane region" description="Helical" evidence="1">
    <location>
        <begin position="184"/>
        <end position="206"/>
    </location>
</feature>
<evidence type="ECO:0000313" key="2">
    <source>
        <dbReference type="EMBL" id="SEC66549.1"/>
    </source>
</evidence>
<feature type="transmembrane region" description="Helical" evidence="1">
    <location>
        <begin position="417"/>
        <end position="440"/>
    </location>
</feature>
<evidence type="ECO:0000313" key="3">
    <source>
        <dbReference type="Proteomes" id="UP000199622"/>
    </source>
</evidence>
<proteinExistence type="predicted"/>
<evidence type="ECO:0000256" key="1">
    <source>
        <dbReference type="SAM" id="Phobius"/>
    </source>
</evidence>
<dbReference type="EMBL" id="FNSO01000004">
    <property type="protein sequence ID" value="SEC66549.1"/>
    <property type="molecule type" value="Genomic_DNA"/>
</dbReference>
<dbReference type="AlphaFoldDB" id="A0A1H4UCT2"/>
<dbReference type="Proteomes" id="UP000199622">
    <property type="component" value="Unassembled WGS sequence"/>
</dbReference>
<feature type="transmembrane region" description="Helical" evidence="1">
    <location>
        <begin position="127"/>
        <end position="147"/>
    </location>
</feature>
<accession>A0A1H4UCT2</accession>
<keyword evidence="1" id="KW-0812">Transmembrane</keyword>
<gene>
    <name evidence="2" type="ORF">SAMN04489727_4603</name>
</gene>
<keyword evidence="1" id="KW-0472">Membrane</keyword>
<dbReference type="RefSeq" id="WP_091310691.1">
    <property type="nucleotide sequence ID" value="NZ_FNSO01000004.1"/>
</dbReference>
<protein>
    <submittedName>
        <fullName evidence="2">Uncharacterized protein</fullName>
    </submittedName>
</protein>
<keyword evidence="3" id="KW-1185">Reference proteome</keyword>
<feature type="transmembrane region" description="Helical" evidence="1">
    <location>
        <begin position="159"/>
        <end position="177"/>
    </location>
</feature>
<reference evidence="3" key="1">
    <citation type="submission" date="2016-10" db="EMBL/GenBank/DDBJ databases">
        <authorList>
            <person name="Varghese N."/>
            <person name="Submissions S."/>
        </authorList>
    </citation>
    <scope>NUCLEOTIDE SEQUENCE [LARGE SCALE GENOMIC DNA]</scope>
    <source>
        <strain evidence="3">DSM 44544</strain>
    </source>
</reference>
<sequence length="450" mass="46798">MTASRKTGESGRHRRLGLVVVLSAVLGALLGRLLTTRPQGGALHPGAAASVTTADVPVTARGSGSQQRVRRGTSAGYGLLASLLLAVSGWQINLDHGLPAQIAAVAAVLVLVVALRGSAKRRGRWASGVLAGLAILAIALALVLIMSELPGSTADVNGLLAPLMLFIVLVGTVAWLVASRGRVVLAEVAALLLIASMLGFVSFASIPRFTAPVAAPELAGNAVVFAVDPIAELSVEFSYESWGPAGMWMSLRVRPVGDIERLVSRAWVILLLDGLRFKVEQQQAGNGILLTDAADGSQILSGALGQSDSTYAGFVTGSFEQSAASRSVVSLPAVHAASPRRLHQPSNVVQIVGHLLVSPRSLAISVDGGNLDPLVTVTQASPPLEVQNKLFWSAQNELVGITYSTFDQGAEDRSRNVLFVIAILLGAATACLVAAMQVLLRMNPPLRAPD</sequence>
<organism evidence="2 3">
    <name type="scientific">Amycolatopsis tolypomycina</name>
    <dbReference type="NCBI Taxonomy" id="208445"/>
    <lineage>
        <taxon>Bacteria</taxon>
        <taxon>Bacillati</taxon>
        <taxon>Actinomycetota</taxon>
        <taxon>Actinomycetes</taxon>
        <taxon>Pseudonocardiales</taxon>
        <taxon>Pseudonocardiaceae</taxon>
        <taxon>Amycolatopsis</taxon>
    </lineage>
</organism>
<feature type="transmembrane region" description="Helical" evidence="1">
    <location>
        <begin position="98"/>
        <end position="115"/>
    </location>
</feature>
<dbReference type="OrthoDB" id="10012017at2"/>
<name>A0A1H4UCT2_9PSEU</name>
<feature type="transmembrane region" description="Helical" evidence="1">
    <location>
        <begin position="75"/>
        <end position="92"/>
    </location>
</feature>
<feature type="transmembrane region" description="Helical" evidence="1">
    <location>
        <begin position="16"/>
        <end position="34"/>
    </location>
</feature>
<keyword evidence="1" id="KW-1133">Transmembrane helix</keyword>